<dbReference type="Pfam" id="PF03153">
    <property type="entry name" value="TFIIA"/>
    <property type="match status" value="2"/>
</dbReference>
<evidence type="ECO:0000313" key="7">
    <source>
        <dbReference type="Proteomes" id="UP001491310"/>
    </source>
</evidence>
<dbReference type="SUPFAM" id="SSF47396">
    <property type="entry name" value="Transcription factor IIA (TFIIA), alpha-helical domain"/>
    <property type="match status" value="1"/>
</dbReference>
<dbReference type="PANTHER" id="PTHR12694:SF8">
    <property type="entry name" value="TRANSCRIPTION INITIATION FACTOR IIA SUBUNIT 1"/>
    <property type="match status" value="1"/>
</dbReference>
<name>A0ABR2YXJ6_9CHLO</name>
<dbReference type="SMART" id="SM01371">
    <property type="entry name" value="TFIIA"/>
    <property type="match status" value="1"/>
</dbReference>
<reference evidence="6 7" key="1">
    <citation type="journal article" date="2024" name="Nat. Commun.">
        <title>Phylogenomics reveals the evolutionary origins of lichenization in chlorophyte algae.</title>
        <authorList>
            <person name="Puginier C."/>
            <person name="Libourel C."/>
            <person name="Otte J."/>
            <person name="Skaloud P."/>
            <person name="Haon M."/>
            <person name="Grisel S."/>
            <person name="Petersen M."/>
            <person name="Berrin J.G."/>
            <person name="Delaux P.M."/>
            <person name="Dal Grande F."/>
            <person name="Keller J."/>
        </authorList>
    </citation>
    <scope>NUCLEOTIDE SEQUENCE [LARGE SCALE GENOMIC DNA]</scope>
    <source>
        <strain evidence="6 7">SAG 216-7</strain>
    </source>
</reference>
<comment type="caution">
    <text evidence="6">The sequence shown here is derived from an EMBL/GenBank/DDBJ whole genome shotgun (WGS) entry which is preliminary data.</text>
</comment>
<dbReference type="InterPro" id="IPR009088">
    <property type="entry name" value="TFIIA_b-brl"/>
</dbReference>
<keyword evidence="7" id="KW-1185">Reference proteome</keyword>
<evidence type="ECO:0000313" key="6">
    <source>
        <dbReference type="EMBL" id="KAK9916618.1"/>
    </source>
</evidence>
<evidence type="ECO:0000256" key="1">
    <source>
        <dbReference type="ARBA" id="ARBA00004123"/>
    </source>
</evidence>
<keyword evidence="3" id="KW-0804">Transcription</keyword>
<evidence type="ECO:0000256" key="3">
    <source>
        <dbReference type="ARBA" id="ARBA00023163"/>
    </source>
</evidence>
<feature type="compositionally biased region" description="Low complexity" evidence="5">
    <location>
        <begin position="73"/>
        <end position="83"/>
    </location>
</feature>
<evidence type="ECO:0000256" key="4">
    <source>
        <dbReference type="ARBA" id="ARBA00023242"/>
    </source>
</evidence>
<dbReference type="EMBL" id="JALJOT010000003">
    <property type="protein sequence ID" value="KAK9916618.1"/>
    <property type="molecule type" value="Genomic_DNA"/>
</dbReference>
<organism evidence="6 7">
    <name type="scientific">Coccomyxa subellipsoidea</name>
    <dbReference type="NCBI Taxonomy" id="248742"/>
    <lineage>
        <taxon>Eukaryota</taxon>
        <taxon>Viridiplantae</taxon>
        <taxon>Chlorophyta</taxon>
        <taxon>core chlorophytes</taxon>
        <taxon>Trebouxiophyceae</taxon>
        <taxon>Trebouxiophyceae incertae sedis</taxon>
        <taxon>Coccomyxaceae</taxon>
        <taxon>Coccomyxa</taxon>
    </lineage>
</organism>
<dbReference type="InterPro" id="IPR004855">
    <property type="entry name" value="TFIIA_asu/bsu"/>
</dbReference>
<keyword evidence="4" id="KW-0539">Nucleus</keyword>
<comment type="subcellular location">
    <subcellularLocation>
        <location evidence="1">Nucleus</location>
    </subcellularLocation>
</comment>
<gene>
    <name evidence="6" type="ORF">WJX75_004944</name>
</gene>
<feature type="compositionally biased region" description="Basic and acidic residues" evidence="5">
    <location>
        <begin position="99"/>
        <end position="113"/>
    </location>
</feature>
<comment type="similarity">
    <text evidence="2">Belongs to the TFIIA subunit 1 family.</text>
</comment>
<accession>A0ABR2YXJ6</accession>
<evidence type="ECO:0000256" key="2">
    <source>
        <dbReference type="ARBA" id="ARBA00010059"/>
    </source>
</evidence>
<dbReference type="Proteomes" id="UP001491310">
    <property type="component" value="Unassembled WGS sequence"/>
</dbReference>
<sequence length="172" mass="19233">MQDSSVSTVYRNVIDDVIARVKSDFVQEGVDEVVLDELRVLWETKLQQSGVLEPEMSPAQPDTSIHPPPQILPLPSFLSSYPSNHHNGGIPQQDGSDDPPEKDKGGEAEKEDNLSDVSSDSEKDEECDNVVIAQFEKVSRTKNKWKCQLKDGIINIDGRDYLFNRASGEMQF</sequence>
<evidence type="ECO:0008006" key="8">
    <source>
        <dbReference type="Google" id="ProtNLM"/>
    </source>
</evidence>
<dbReference type="SUPFAM" id="SSF50784">
    <property type="entry name" value="Transcription factor IIA (TFIIA), beta-barrel domain"/>
    <property type="match status" value="1"/>
</dbReference>
<evidence type="ECO:0000256" key="5">
    <source>
        <dbReference type="SAM" id="MobiDB-lite"/>
    </source>
</evidence>
<feature type="region of interest" description="Disordered" evidence="5">
    <location>
        <begin position="52"/>
        <end position="128"/>
    </location>
</feature>
<protein>
    <recommendedName>
        <fullName evidence="8">Transcription factor IIA, alpha/beta subunit</fullName>
    </recommendedName>
</protein>
<proteinExistence type="inferred from homology"/>
<dbReference type="PANTHER" id="PTHR12694">
    <property type="entry name" value="TRANSCRIPTION INITIATION FACTOR IIA SUBUNIT 1"/>
    <property type="match status" value="1"/>
</dbReference>
<dbReference type="CDD" id="cd07976">
    <property type="entry name" value="TFIIA_alpha_beta_like"/>
    <property type="match status" value="1"/>
</dbReference>
<dbReference type="Gene3D" id="1.10.287.100">
    <property type="match status" value="1"/>
</dbReference>
<dbReference type="Gene3D" id="2.30.18.10">
    <property type="entry name" value="Transcription factor IIA (TFIIA), beta-barrel domain"/>
    <property type="match status" value="1"/>
</dbReference>